<evidence type="ECO:0000256" key="1">
    <source>
        <dbReference type="SAM" id="MobiDB-lite"/>
    </source>
</evidence>
<keyword evidence="2" id="KW-0472">Membrane</keyword>
<gene>
    <name evidence="3" type="ORF">BN1224_DC9_BH_00240</name>
</gene>
<feature type="transmembrane region" description="Helical" evidence="2">
    <location>
        <begin position="181"/>
        <end position="203"/>
    </location>
</feature>
<sequence>MSLNKTNALLNQSEPAVCLNAWDPKYINQDRKTFACTVTLLVIATLMILTGVIVLLAMASPGLSVLVSTIIGTSVTTLGTALFIIGLVKLIKKSLAWIQYQKHFQEVVKQKYEPFSIPKNDNVHKLTSCLPSPLDIESPSPEASTPVSKLRIACSGVAIVLGVTLLIGAVVSVFFCTGYLQLALCVGFACLGTALFVGGLAGLRTHSLIAQGIMYLYLTYYLSSALEERNETVKDQRNEINTYLTEECRQQKREKALLEWKQWALSLMSQCQSSSTSTWEWMKSFVPNWKNPTPPSSPIPSEDEFILAYEPFVLPKTDPENAQANPPGTSTPNVENGIDDLYPLLGQPNEQNNANNPGTSGSNPTSLPAPERLPETEENS</sequence>
<feature type="transmembrane region" description="Helical" evidence="2">
    <location>
        <begin position="34"/>
        <end position="59"/>
    </location>
</feature>
<keyword evidence="2" id="KW-0812">Transmembrane</keyword>
<organism evidence="3">
    <name type="scientific">Chlamydia pneumoniae</name>
    <name type="common">Chlamydophila pneumoniae</name>
    <dbReference type="NCBI Taxonomy" id="83558"/>
    <lineage>
        <taxon>Bacteria</taxon>
        <taxon>Pseudomonadati</taxon>
        <taxon>Chlamydiota</taxon>
        <taxon>Chlamydiia</taxon>
        <taxon>Chlamydiales</taxon>
        <taxon>Chlamydiaceae</taxon>
        <taxon>Chlamydia/Chlamydophila group</taxon>
        <taxon>Chlamydia</taxon>
    </lineage>
</organism>
<reference evidence="3" key="1">
    <citation type="submission" date="2015-05" db="EMBL/GenBank/DDBJ databases">
        <authorList>
            <person name="Rattei Thomas"/>
        </authorList>
    </citation>
    <scope>NUCLEOTIDE SEQUENCE</scope>
    <source>
        <strain evidence="3">DC9</strain>
    </source>
</reference>
<dbReference type="EMBL" id="LN847039">
    <property type="protein sequence ID" value="CRI42391.1"/>
    <property type="molecule type" value="Genomic_DNA"/>
</dbReference>
<feature type="compositionally biased region" description="Polar residues" evidence="1">
    <location>
        <begin position="320"/>
        <end position="334"/>
    </location>
</feature>
<evidence type="ECO:0000313" key="3">
    <source>
        <dbReference type="EMBL" id="CRI42391.1"/>
    </source>
</evidence>
<dbReference type="AlphaFoldDB" id="A0A0F7WSD1"/>
<evidence type="ECO:0000256" key="2">
    <source>
        <dbReference type="SAM" id="Phobius"/>
    </source>
</evidence>
<feature type="compositionally biased region" description="Polar residues" evidence="1">
    <location>
        <begin position="348"/>
        <end position="366"/>
    </location>
</feature>
<feature type="transmembrane region" description="Helical" evidence="2">
    <location>
        <begin position="152"/>
        <end position="175"/>
    </location>
</feature>
<feature type="transmembrane region" description="Helical" evidence="2">
    <location>
        <begin position="65"/>
        <end position="88"/>
    </location>
</feature>
<accession>A0A0F7WSD1</accession>
<keyword evidence="2" id="KW-1133">Transmembrane helix</keyword>
<name>A0A0F7WSD1_CHLPN</name>
<proteinExistence type="predicted"/>
<feature type="region of interest" description="Disordered" evidence="1">
    <location>
        <begin position="316"/>
        <end position="380"/>
    </location>
</feature>
<protein>
    <submittedName>
        <fullName evidence="3">Uncharacterized protein</fullName>
    </submittedName>
</protein>